<dbReference type="EMBL" id="CAACVG010009700">
    <property type="protein sequence ID" value="VEN53932.1"/>
    <property type="molecule type" value="Genomic_DNA"/>
</dbReference>
<evidence type="ECO:0000313" key="1">
    <source>
        <dbReference type="EMBL" id="VEN53932.1"/>
    </source>
</evidence>
<sequence>ELLRVPEPLRLLRQVSIFC</sequence>
<proteinExistence type="predicted"/>
<feature type="non-terminal residue" evidence="1">
    <location>
        <position position="1"/>
    </location>
</feature>
<evidence type="ECO:0000313" key="2">
    <source>
        <dbReference type="Proteomes" id="UP000410492"/>
    </source>
</evidence>
<keyword evidence="2" id="KW-1185">Reference proteome</keyword>
<reference evidence="1 2" key="1">
    <citation type="submission" date="2019-01" db="EMBL/GenBank/DDBJ databases">
        <authorList>
            <person name="Sayadi A."/>
        </authorList>
    </citation>
    <scope>NUCLEOTIDE SEQUENCE [LARGE SCALE GENOMIC DNA]</scope>
</reference>
<dbReference type="AlphaFoldDB" id="A0A653D1U6"/>
<gene>
    <name evidence="1" type="ORF">CALMAC_LOCUS13575</name>
</gene>
<name>A0A653D1U6_CALMS</name>
<dbReference type="Proteomes" id="UP000410492">
    <property type="component" value="Unassembled WGS sequence"/>
</dbReference>
<accession>A0A653D1U6</accession>
<protein>
    <submittedName>
        <fullName evidence="1">Uncharacterized protein</fullName>
    </submittedName>
</protein>
<organism evidence="1 2">
    <name type="scientific">Callosobruchus maculatus</name>
    <name type="common">Southern cowpea weevil</name>
    <name type="synonym">Pulse bruchid</name>
    <dbReference type="NCBI Taxonomy" id="64391"/>
    <lineage>
        <taxon>Eukaryota</taxon>
        <taxon>Metazoa</taxon>
        <taxon>Ecdysozoa</taxon>
        <taxon>Arthropoda</taxon>
        <taxon>Hexapoda</taxon>
        <taxon>Insecta</taxon>
        <taxon>Pterygota</taxon>
        <taxon>Neoptera</taxon>
        <taxon>Endopterygota</taxon>
        <taxon>Coleoptera</taxon>
        <taxon>Polyphaga</taxon>
        <taxon>Cucujiformia</taxon>
        <taxon>Chrysomeloidea</taxon>
        <taxon>Chrysomelidae</taxon>
        <taxon>Bruchinae</taxon>
        <taxon>Bruchini</taxon>
        <taxon>Callosobruchus</taxon>
    </lineage>
</organism>